<organism evidence="1 2">
    <name type="scientific">Candidatus Egerieisoma faecipullorum</name>
    <dbReference type="NCBI Taxonomy" id="2840963"/>
    <lineage>
        <taxon>Bacteria</taxon>
        <taxon>Bacillati</taxon>
        <taxon>Bacillota</taxon>
        <taxon>Clostridia</taxon>
        <taxon>Eubacteriales</taxon>
        <taxon>Clostridiaceae</taxon>
        <taxon>Clostridiaceae incertae sedis</taxon>
        <taxon>Candidatus Egerieisoma</taxon>
    </lineage>
</organism>
<evidence type="ECO:0000313" key="2">
    <source>
        <dbReference type="Proteomes" id="UP000824089"/>
    </source>
</evidence>
<dbReference type="InterPro" id="IPR006059">
    <property type="entry name" value="SBP"/>
</dbReference>
<evidence type="ECO:0000313" key="1">
    <source>
        <dbReference type="EMBL" id="HIU30148.1"/>
    </source>
</evidence>
<dbReference type="Pfam" id="PF13416">
    <property type="entry name" value="SBP_bac_8"/>
    <property type="match status" value="1"/>
</dbReference>
<gene>
    <name evidence="1" type="ORF">IAD50_07630</name>
</gene>
<reference evidence="1" key="2">
    <citation type="journal article" date="2021" name="PeerJ">
        <title>Extensive microbial diversity within the chicken gut microbiome revealed by metagenomics and culture.</title>
        <authorList>
            <person name="Gilroy R."/>
            <person name="Ravi A."/>
            <person name="Getino M."/>
            <person name="Pursley I."/>
            <person name="Horton D.L."/>
            <person name="Alikhan N.F."/>
            <person name="Baker D."/>
            <person name="Gharbi K."/>
            <person name="Hall N."/>
            <person name="Watson M."/>
            <person name="Adriaenssens E.M."/>
            <person name="Foster-Nyarko E."/>
            <person name="Jarju S."/>
            <person name="Secka A."/>
            <person name="Antonio M."/>
            <person name="Oren A."/>
            <person name="Chaudhuri R.R."/>
            <person name="La Ragione R."/>
            <person name="Hildebrand F."/>
            <person name="Pallen M.J."/>
        </authorList>
    </citation>
    <scope>NUCLEOTIDE SEQUENCE</scope>
    <source>
        <strain evidence="1">CHK195-4489</strain>
    </source>
</reference>
<dbReference type="Gene3D" id="3.40.190.10">
    <property type="entry name" value="Periplasmic binding protein-like II"/>
    <property type="match status" value="1"/>
</dbReference>
<dbReference type="SUPFAM" id="SSF53850">
    <property type="entry name" value="Periplasmic binding protein-like II"/>
    <property type="match status" value="1"/>
</dbReference>
<dbReference type="EMBL" id="DVMM01000163">
    <property type="protein sequence ID" value="HIU30148.1"/>
    <property type="molecule type" value="Genomic_DNA"/>
</dbReference>
<reference evidence="1" key="1">
    <citation type="submission" date="2020-10" db="EMBL/GenBank/DDBJ databases">
        <authorList>
            <person name="Gilroy R."/>
        </authorList>
    </citation>
    <scope>NUCLEOTIDE SEQUENCE</scope>
    <source>
        <strain evidence="1">CHK195-4489</strain>
    </source>
</reference>
<protein>
    <submittedName>
        <fullName evidence="1">Uncharacterized protein</fullName>
    </submittedName>
</protein>
<comment type="caution">
    <text evidence="1">The sequence shown here is derived from an EMBL/GenBank/DDBJ whole genome shotgun (WGS) entry which is preliminary data.</text>
</comment>
<accession>A0A9D1I8C1</accession>
<dbReference type="Proteomes" id="UP000824089">
    <property type="component" value="Unassembled WGS sequence"/>
</dbReference>
<proteinExistence type="predicted"/>
<name>A0A9D1I8C1_9CLOT</name>
<sequence length="468" mass="52732">MIKRKYLLSILLGCLLVFGLLMQAGCDESAEQELTEIRFWHNYTDDQQAVFQMLTDTYNSTEGKDRGVRVILIYKTPDKIEAELTAAFAVGEEYDYPEISIVTSELAYQAMCRSLIVNAEEYLSGAELSGYFKDFLNEGRFTGKAETYIFPISKTSDITIVNDSMWRYFYDDNNVEIQQWLTWDGITSLAEQYYEWSGGKAMFALESVQDYIFTYSAQQLPAIVQAANHEIKINTNRDTLRKIWDFYYGGVVRGYILQTDDICQALADGDIMGYAGIPRDSSYFPKQFRNNTGGLSTLLLSSMPYPSVNASRNIAPQKGSGVSVFDHGDQINQECYYFLHWLCSNESIVGFSAENGEISSYADIYSEPVTKDYMKKLSLYDSVKYGMLTVSIDQALYGSTYAPTGFVGYDSFCEELTASLVDAAAQGRAEVVALCEEGVSYESAVERTDRNAAFEAWYQSVVNLASKY</sequence>
<dbReference type="AlphaFoldDB" id="A0A9D1I8C1"/>